<reference evidence="2 3" key="1">
    <citation type="journal article" date="2019" name="Sci. Data">
        <title>Hybrid genome assembly and annotation of Danionella translucida.</title>
        <authorList>
            <person name="Kadobianskyi M."/>
            <person name="Schulze L."/>
            <person name="Schuelke M."/>
            <person name="Judkewitz B."/>
        </authorList>
    </citation>
    <scope>NUCLEOTIDE SEQUENCE [LARGE SCALE GENOMIC DNA]</scope>
    <source>
        <strain evidence="2 3">Bolton</strain>
    </source>
</reference>
<proteinExistence type="predicted"/>
<organism evidence="2 3">
    <name type="scientific">Danionella cerebrum</name>
    <dbReference type="NCBI Taxonomy" id="2873325"/>
    <lineage>
        <taxon>Eukaryota</taxon>
        <taxon>Metazoa</taxon>
        <taxon>Chordata</taxon>
        <taxon>Craniata</taxon>
        <taxon>Vertebrata</taxon>
        <taxon>Euteleostomi</taxon>
        <taxon>Actinopterygii</taxon>
        <taxon>Neopterygii</taxon>
        <taxon>Teleostei</taxon>
        <taxon>Ostariophysi</taxon>
        <taxon>Cypriniformes</taxon>
        <taxon>Danionidae</taxon>
        <taxon>Danioninae</taxon>
        <taxon>Danionella</taxon>
    </lineage>
</organism>
<sequence>MEVCHFLQREKISQGSGRVADTCRSQQSSSSLPEHTPLQACDSNKASCRMTPNKHSSAAAKHQLHCRDVWGQGDPFCSLYNYSKQRAVVTHGMPSTPPVHINTDGGLGRRDVLSITKTPWDLRTNQVCLEDSRDGQLWQRSGSHRQPLYLERHCPLVPGASSAQHSHERSEPPSHSEPEEK</sequence>
<keyword evidence="3" id="KW-1185">Reference proteome</keyword>
<feature type="compositionally biased region" description="Polar residues" evidence="1">
    <location>
        <begin position="23"/>
        <end position="33"/>
    </location>
</feature>
<dbReference type="AlphaFoldDB" id="A0A553R8E4"/>
<gene>
    <name evidence="2" type="ORF">DNTS_017506</name>
</gene>
<evidence type="ECO:0000313" key="3">
    <source>
        <dbReference type="Proteomes" id="UP000316079"/>
    </source>
</evidence>
<comment type="caution">
    <text evidence="2">The sequence shown here is derived from an EMBL/GenBank/DDBJ whole genome shotgun (WGS) entry which is preliminary data.</text>
</comment>
<evidence type="ECO:0000313" key="2">
    <source>
        <dbReference type="EMBL" id="TRY98450.1"/>
    </source>
</evidence>
<protein>
    <submittedName>
        <fullName evidence="2">Uncharacterized protein</fullName>
    </submittedName>
</protein>
<feature type="compositionally biased region" description="Basic and acidic residues" evidence="1">
    <location>
        <begin position="165"/>
        <end position="181"/>
    </location>
</feature>
<feature type="region of interest" description="Disordered" evidence="1">
    <location>
        <begin position="158"/>
        <end position="181"/>
    </location>
</feature>
<dbReference type="Proteomes" id="UP000316079">
    <property type="component" value="Unassembled WGS sequence"/>
</dbReference>
<evidence type="ECO:0000256" key="1">
    <source>
        <dbReference type="SAM" id="MobiDB-lite"/>
    </source>
</evidence>
<accession>A0A553R8E4</accession>
<dbReference type="EMBL" id="SRMA01025164">
    <property type="protein sequence ID" value="TRY98450.1"/>
    <property type="molecule type" value="Genomic_DNA"/>
</dbReference>
<name>A0A553R8E4_9TELE</name>
<dbReference type="OrthoDB" id="8962653at2759"/>
<feature type="region of interest" description="Disordered" evidence="1">
    <location>
        <begin position="15"/>
        <end position="38"/>
    </location>
</feature>